<dbReference type="InterPro" id="IPR001584">
    <property type="entry name" value="Integrase_cat-core"/>
</dbReference>
<feature type="domain" description="Integrase catalytic" evidence="11">
    <location>
        <begin position="736"/>
        <end position="905"/>
    </location>
</feature>
<dbReference type="SUPFAM" id="SSF53098">
    <property type="entry name" value="Ribonuclease H-like"/>
    <property type="match status" value="1"/>
</dbReference>
<evidence type="ECO:0000313" key="12">
    <source>
        <dbReference type="EMBL" id="KRH93757.1"/>
    </source>
</evidence>
<dbReference type="SUPFAM" id="SSF56672">
    <property type="entry name" value="DNA/RNA polymerases"/>
    <property type="match status" value="1"/>
</dbReference>
<dbReference type="Gene3D" id="3.10.20.370">
    <property type="match status" value="1"/>
</dbReference>
<dbReference type="PANTHER" id="PTHR37984:SF5">
    <property type="entry name" value="PROTEIN NYNRIN-LIKE"/>
    <property type="match status" value="1"/>
</dbReference>
<dbReference type="GO" id="GO:0004519">
    <property type="term" value="F:endonuclease activity"/>
    <property type="evidence" value="ECO:0007669"/>
    <property type="project" value="UniProtKB-KW"/>
</dbReference>
<dbReference type="EC" id="2.7.7.49" evidence="1"/>
<organism evidence="12 13">
    <name type="scientific">Pseudoloma neurophilia</name>
    <dbReference type="NCBI Taxonomy" id="146866"/>
    <lineage>
        <taxon>Eukaryota</taxon>
        <taxon>Fungi</taxon>
        <taxon>Fungi incertae sedis</taxon>
        <taxon>Microsporidia</taxon>
        <taxon>Pseudoloma</taxon>
    </lineage>
</organism>
<feature type="non-terminal residue" evidence="12">
    <location>
        <position position="1"/>
    </location>
</feature>
<keyword evidence="3" id="KW-0548">Nucleotidyltransferase</keyword>
<keyword evidence="2" id="KW-0808">Transferase</keyword>
<dbReference type="Pfam" id="PF00078">
    <property type="entry name" value="RVT_1"/>
    <property type="match status" value="1"/>
</dbReference>
<keyword evidence="5" id="KW-0645">Protease</keyword>
<dbReference type="Gene3D" id="2.40.70.10">
    <property type="entry name" value="Acid Proteases"/>
    <property type="match status" value="1"/>
</dbReference>
<dbReference type="Gene3D" id="3.30.420.10">
    <property type="entry name" value="Ribonuclease H-like superfamily/Ribonuclease H"/>
    <property type="match status" value="1"/>
</dbReference>
<evidence type="ECO:0000256" key="6">
    <source>
        <dbReference type="ARBA" id="ARBA00022759"/>
    </source>
</evidence>
<dbReference type="AlphaFoldDB" id="A0A0R0LWN9"/>
<dbReference type="Proteomes" id="UP000051530">
    <property type="component" value="Unassembled WGS sequence"/>
</dbReference>
<gene>
    <name evidence="12" type="ORF">M153_5920002330</name>
</gene>
<dbReference type="PROSITE" id="PS00141">
    <property type="entry name" value="ASP_PROTEASE"/>
    <property type="match status" value="1"/>
</dbReference>
<keyword evidence="7" id="KW-0378">Hydrolase</keyword>
<dbReference type="CDD" id="cd00303">
    <property type="entry name" value="retropepsin_like"/>
    <property type="match status" value="1"/>
</dbReference>
<dbReference type="PROSITE" id="PS50994">
    <property type="entry name" value="INTEGRASE"/>
    <property type="match status" value="1"/>
</dbReference>
<dbReference type="InterPro" id="IPR043502">
    <property type="entry name" value="DNA/RNA_pol_sf"/>
</dbReference>
<dbReference type="Gene3D" id="3.30.70.270">
    <property type="match status" value="2"/>
</dbReference>
<accession>A0A0R0LWN9</accession>
<sequence>LKQSLSILQPYTQTSKPGRKNLYWCSKCKKHTHNTAQCFSLKPKDKLQQTKLDKPTQNKNESSIKKDKKINAINPQNLLKLELISETQGLKTSALLDSGASISTITPKTAKKLNLKIKTTNREKRISLADETIKELNEKVKLKIKLPNEEIVKIRAYLLENSTEDIIFGYNALRKLEIKIDYKNESIYILDKLFENSNKIIIIDKPSKFGNKQLMKILGRYKTNVSHKNPIKDSEMKIELTTDVIPKSKSYSVPANKEKMFKDEINNLLNKGVIEDSTSLYGSPSFLKPKEDGTGRLLIDFKGLNEITKEIQGYFPSIQESFHRMAGSKYFSKIDLERGFYQVALEKESRKYTGFTTPYGKFQCTRTPLGLVNAPKHFQNLVQRILKGIENINIFVDDIIIFTKTEKETIQIIEQIIQKFIEYNIIINFNKSEFLFKKINYLGFELTENGYRPDINRLEDFREWRIPTSKRDLQKVLSKINWYRQFLPQITEKLTIFYDKLKTKEKKISVTPKEMEIIHNLYDDLKNQAKLYFPDMTKEFYINSDASDMGVGAILYQKEGVISHFSKKLNKHQQRYSATEKEMFAVYLAVNHWKKWLIGSKIIVLTDNKNILGNQNDYDKKTARWKAELNEFNITMNHIAGIENNISDELSRKKSPLETLAIMNKEPENREQIKKLLEFHYTNGHPGWKATFETLKLQKKIQKPKKMLLENLIRTCGHCQRNKRGKECGELTGNLHSETPFMHLSTDVYGPFHGNQFMHTFSKNEIFIITIIDRSSRMTKISFTDNITAYSFIKMLTNEWLSEFKNPKTILSDQGKCYTADATKAFLKEKKIKQIFASTYNPTGNGISERINQTISTVLRIYKGWDLKLLKIVLENRLNNIFHYGIKMIPTEAAKLPSIDRVEENRNEKRRINHIYKCNDEILIKNTRKKTKLDPFFIEPS</sequence>
<proteinExistence type="predicted"/>
<evidence type="ECO:0000256" key="1">
    <source>
        <dbReference type="ARBA" id="ARBA00012493"/>
    </source>
</evidence>
<evidence type="ECO:0000256" key="9">
    <source>
        <dbReference type="SAM" id="MobiDB-lite"/>
    </source>
</evidence>
<feature type="domain" description="Reverse transcriptase" evidence="10">
    <location>
        <begin position="269"/>
        <end position="446"/>
    </location>
</feature>
<dbReference type="PANTHER" id="PTHR37984">
    <property type="entry name" value="PROTEIN CBG26694"/>
    <property type="match status" value="1"/>
</dbReference>
<dbReference type="GO" id="GO:0003964">
    <property type="term" value="F:RNA-directed DNA polymerase activity"/>
    <property type="evidence" value="ECO:0007669"/>
    <property type="project" value="UniProtKB-KW"/>
</dbReference>
<dbReference type="GO" id="GO:0004190">
    <property type="term" value="F:aspartic-type endopeptidase activity"/>
    <property type="evidence" value="ECO:0007669"/>
    <property type="project" value="UniProtKB-KW"/>
</dbReference>
<dbReference type="GO" id="GO:0006508">
    <property type="term" value="P:proteolysis"/>
    <property type="evidence" value="ECO:0007669"/>
    <property type="project" value="InterPro"/>
</dbReference>
<dbReference type="EMBL" id="LGUB01000226">
    <property type="protein sequence ID" value="KRH93757.1"/>
    <property type="molecule type" value="Genomic_DNA"/>
</dbReference>
<dbReference type="InterPro" id="IPR041373">
    <property type="entry name" value="RT_RNaseH"/>
</dbReference>
<comment type="caution">
    <text evidence="12">The sequence shown here is derived from an EMBL/GenBank/DDBJ whole genome shotgun (WGS) entry which is preliminary data.</text>
</comment>
<dbReference type="InterPro" id="IPR012337">
    <property type="entry name" value="RNaseH-like_sf"/>
</dbReference>
<dbReference type="Pfam" id="PF17917">
    <property type="entry name" value="RT_RNaseH"/>
    <property type="match status" value="1"/>
</dbReference>
<dbReference type="GO" id="GO:0005634">
    <property type="term" value="C:nucleus"/>
    <property type="evidence" value="ECO:0007669"/>
    <property type="project" value="UniProtKB-ARBA"/>
</dbReference>
<protein>
    <recommendedName>
        <fullName evidence="1">RNA-directed DNA polymerase</fullName>
        <ecNumber evidence="1">2.7.7.49</ecNumber>
    </recommendedName>
</protein>
<evidence type="ECO:0000313" key="13">
    <source>
        <dbReference type="Proteomes" id="UP000051530"/>
    </source>
</evidence>
<evidence type="ECO:0000256" key="7">
    <source>
        <dbReference type="ARBA" id="ARBA00022801"/>
    </source>
</evidence>
<keyword evidence="5" id="KW-0064">Aspartyl protease</keyword>
<evidence type="ECO:0000256" key="2">
    <source>
        <dbReference type="ARBA" id="ARBA00022679"/>
    </source>
</evidence>
<keyword evidence="6" id="KW-0255">Endonuclease</keyword>
<dbReference type="InterPro" id="IPR043128">
    <property type="entry name" value="Rev_trsase/Diguanyl_cyclase"/>
</dbReference>
<dbReference type="InterPro" id="IPR036397">
    <property type="entry name" value="RNaseH_sf"/>
</dbReference>
<reference evidence="12 13" key="1">
    <citation type="submission" date="2015-07" db="EMBL/GenBank/DDBJ databases">
        <title>The genome of Pseudoloma neurophilia, a relevant intracellular parasite of the zebrafish.</title>
        <authorList>
            <person name="Ndikumana S."/>
            <person name="Pelin A."/>
            <person name="Sanders J."/>
            <person name="Corradi N."/>
        </authorList>
    </citation>
    <scope>NUCLEOTIDE SEQUENCE [LARGE SCALE GENOMIC DNA]</scope>
    <source>
        <strain evidence="12 13">MK1</strain>
    </source>
</reference>
<dbReference type="InterPro" id="IPR000477">
    <property type="entry name" value="RT_dom"/>
</dbReference>
<dbReference type="OrthoDB" id="2194544at2759"/>
<keyword evidence="4" id="KW-0540">Nuclease</keyword>
<evidence type="ECO:0000259" key="11">
    <source>
        <dbReference type="PROSITE" id="PS50994"/>
    </source>
</evidence>
<evidence type="ECO:0000256" key="5">
    <source>
        <dbReference type="ARBA" id="ARBA00022750"/>
    </source>
</evidence>
<evidence type="ECO:0000256" key="3">
    <source>
        <dbReference type="ARBA" id="ARBA00022695"/>
    </source>
</evidence>
<dbReference type="InterPro" id="IPR021109">
    <property type="entry name" value="Peptidase_aspartic_dom_sf"/>
</dbReference>
<keyword evidence="8" id="KW-0695">RNA-directed DNA polymerase</keyword>
<feature type="region of interest" description="Disordered" evidence="9">
    <location>
        <begin position="49"/>
        <end position="68"/>
    </location>
</feature>
<dbReference type="CDD" id="cd09274">
    <property type="entry name" value="RNase_HI_RT_Ty3"/>
    <property type="match status" value="1"/>
</dbReference>
<dbReference type="PROSITE" id="PS50878">
    <property type="entry name" value="RT_POL"/>
    <property type="match status" value="1"/>
</dbReference>
<keyword evidence="13" id="KW-1185">Reference proteome</keyword>
<evidence type="ECO:0000256" key="4">
    <source>
        <dbReference type="ARBA" id="ARBA00022722"/>
    </source>
</evidence>
<dbReference type="CDD" id="cd01647">
    <property type="entry name" value="RT_LTR"/>
    <property type="match status" value="1"/>
</dbReference>
<dbReference type="Gene3D" id="3.10.10.10">
    <property type="entry name" value="HIV Type 1 Reverse Transcriptase, subunit A, domain 1"/>
    <property type="match status" value="1"/>
</dbReference>
<dbReference type="Pfam" id="PF13975">
    <property type="entry name" value="gag-asp_proteas"/>
    <property type="match status" value="1"/>
</dbReference>
<dbReference type="GO" id="GO:0015074">
    <property type="term" value="P:DNA integration"/>
    <property type="evidence" value="ECO:0007669"/>
    <property type="project" value="InterPro"/>
</dbReference>
<dbReference type="SUPFAM" id="SSF50630">
    <property type="entry name" value="Acid proteases"/>
    <property type="match status" value="1"/>
</dbReference>
<evidence type="ECO:0000256" key="8">
    <source>
        <dbReference type="ARBA" id="ARBA00022918"/>
    </source>
</evidence>
<dbReference type="VEuPathDB" id="MicrosporidiaDB:M153_5920002330"/>
<dbReference type="GO" id="GO:0003676">
    <property type="term" value="F:nucleic acid binding"/>
    <property type="evidence" value="ECO:0007669"/>
    <property type="project" value="InterPro"/>
</dbReference>
<dbReference type="InterPro" id="IPR050951">
    <property type="entry name" value="Retrovirus_Pol_polyprotein"/>
</dbReference>
<dbReference type="InterPro" id="IPR001969">
    <property type="entry name" value="Aspartic_peptidase_AS"/>
</dbReference>
<dbReference type="Pfam" id="PF00665">
    <property type="entry name" value="rve"/>
    <property type="match status" value="1"/>
</dbReference>
<name>A0A0R0LWN9_9MICR</name>
<evidence type="ECO:0000259" key="10">
    <source>
        <dbReference type="PROSITE" id="PS50878"/>
    </source>
</evidence>